<dbReference type="Pfam" id="PF12452">
    <property type="entry name" value="DUF3685"/>
    <property type="match status" value="1"/>
</dbReference>
<keyword evidence="2" id="KW-1185">Reference proteome</keyword>
<dbReference type="PANTHER" id="PTHR36807">
    <property type="entry name" value="PHOSPHOGLYCOLATE PHOSPHATASE"/>
    <property type="match status" value="1"/>
</dbReference>
<accession>A0A8X8Y8X2</accession>
<dbReference type="EMBL" id="PNBA02000005">
    <property type="protein sequence ID" value="KAG6425418.1"/>
    <property type="molecule type" value="Genomic_DNA"/>
</dbReference>
<evidence type="ECO:0008006" key="3">
    <source>
        <dbReference type="Google" id="ProtNLM"/>
    </source>
</evidence>
<name>A0A8X8Y8X2_SALSN</name>
<comment type="caution">
    <text evidence="1">The sequence shown here is derived from an EMBL/GenBank/DDBJ whole genome shotgun (WGS) entry which is preliminary data.</text>
</comment>
<gene>
    <name evidence="1" type="ORF">SASPL_115853</name>
</gene>
<dbReference type="OrthoDB" id="2020436at2759"/>
<evidence type="ECO:0000313" key="2">
    <source>
        <dbReference type="Proteomes" id="UP000298416"/>
    </source>
</evidence>
<sequence>MAEYAAIPPHVKLQVRGTLLEEWSCLPKVPYHPAKRGFPIGSKKVSTLSSCRIIAPQKKILNGSPRRKTTRCYCSNALANVGAVAAAATTSDWVPFIDQVLLLASISLTYMAGVVPQEKYPFNTQTSVPPFDVIPESSSSSGSSATNDDEVWLQFAWDVVRGKLMDSLSTLSDGVNPSENSGKLELNQATQPSSLYAVSEGPRIRLLWRSFQWLEKEVTNISVNAAEKSGNDFLAVFAETVQNCCRPLFMAWLEEEIRLISRNPDKDLLSLAESKLNRYDSIFQNIRKSGKEDLYAELVYALKFGFSRKGGYYNSTLFIQHGVAILEDLLIALADGSASMYLELISVDSSLSNEMNNLGLSLCNLSTRSLQRLRNEVAMHQWLHQNMAAVASMYEDRFDLCILESQPTESRGSETELFGWLKKISFMRSDSVSSALRYVNINTISVPVKRTKELRALVGWRYYFSLFLELADISMPIVKKLVAKVSDAISLVLVCLIGRSLGLIYSGIRNALRLK</sequence>
<reference evidence="1" key="1">
    <citation type="submission" date="2018-01" db="EMBL/GenBank/DDBJ databases">
        <authorList>
            <person name="Mao J.F."/>
        </authorList>
    </citation>
    <scope>NUCLEOTIDE SEQUENCE</scope>
    <source>
        <strain evidence="1">Huo1</strain>
        <tissue evidence="1">Leaf</tissue>
    </source>
</reference>
<reference evidence="1" key="2">
    <citation type="submission" date="2020-08" db="EMBL/GenBank/DDBJ databases">
        <title>Plant Genome Project.</title>
        <authorList>
            <person name="Zhang R.-G."/>
        </authorList>
    </citation>
    <scope>NUCLEOTIDE SEQUENCE</scope>
    <source>
        <strain evidence="1">Huo1</strain>
        <tissue evidence="1">Leaf</tissue>
    </source>
</reference>
<dbReference type="Proteomes" id="UP000298416">
    <property type="component" value="Unassembled WGS sequence"/>
</dbReference>
<proteinExistence type="predicted"/>
<dbReference type="PANTHER" id="PTHR36807:SF2">
    <property type="entry name" value="PHOSPHOGLYCOLATE PHOSPHATASE"/>
    <property type="match status" value="1"/>
</dbReference>
<organism evidence="1">
    <name type="scientific">Salvia splendens</name>
    <name type="common">Scarlet sage</name>
    <dbReference type="NCBI Taxonomy" id="180675"/>
    <lineage>
        <taxon>Eukaryota</taxon>
        <taxon>Viridiplantae</taxon>
        <taxon>Streptophyta</taxon>
        <taxon>Embryophyta</taxon>
        <taxon>Tracheophyta</taxon>
        <taxon>Spermatophyta</taxon>
        <taxon>Magnoliopsida</taxon>
        <taxon>eudicotyledons</taxon>
        <taxon>Gunneridae</taxon>
        <taxon>Pentapetalae</taxon>
        <taxon>asterids</taxon>
        <taxon>lamiids</taxon>
        <taxon>Lamiales</taxon>
        <taxon>Lamiaceae</taxon>
        <taxon>Nepetoideae</taxon>
        <taxon>Mentheae</taxon>
        <taxon>Salviinae</taxon>
        <taxon>Salvia</taxon>
        <taxon>Salvia subgen. Calosphace</taxon>
        <taxon>core Calosphace</taxon>
    </lineage>
</organism>
<dbReference type="AlphaFoldDB" id="A0A8X8Y8X2"/>
<protein>
    <recommendedName>
        <fullName evidence="3">Phosphoglycolate phosphatase</fullName>
    </recommendedName>
</protein>
<dbReference type="InterPro" id="IPR022552">
    <property type="entry name" value="UPF_Ycf55"/>
</dbReference>
<evidence type="ECO:0000313" key="1">
    <source>
        <dbReference type="EMBL" id="KAG6425418.1"/>
    </source>
</evidence>